<comment type="caution">
    <text evidence="1">The sequence shown here is derived from an EMBL/GenBank/DDBJ whole genome shotgun (WGS) entry which is preliminary data.</text>
</comment>
<dbReference type="PANTHER" id="PTHR22989">
    <property type="entry name" value="UNCHARACTERIZED DUF13 C.ELEGANS"/>
    <property type="match status" value="1"/>
</dbReference>
<name>A0A2A2JPD1_9BILA</name>
<dbReference type="OrthoDB" id="5792277at2759"/>
<keyword evidence="2" id="KW-1185">Reference proteome</keyword>
<accession>A0A2A2JPD1</accession>
<organism evidence="1 2">
    <name type="scientific">Diploscapter pachys</name>
    <dbReference type="NCBI Taxonomy" id="2018661"/>
    <lineage>
        <taxon>Eukaryota</taxon>
        <taxon>Metazoa</taxon>
        <taxon>Ecdysozoa</taxon>
        <taxon>Nematoda</taxon>
        <taxon>Chromadorea</taxon>
        <taxon>Rhabditida</taxon>
        <taxon>Rhabditina</taxon>
        <taxon>Rhabditomorpha</taxon>
        <taxon>Rhabditoidea</taxon>
        <taxon>Rhabditidae</taxon>
        <taxon>Diploscapter</taxon>
    </lineage>
</organism>
<evidence type="ECO:0000313" key="1">
    <source>
        <dbReference type="EMBL" id="PAV63575.1"/>
    </source>
</evidence>
<proteinExistence type="predicted"/>
<dbReference type="AlphaFoldDB" id="A0A2A2JPD1"/>
<dbReference type="Proteomes" id="UP000218231">
    <property type="component" value="Unassembled WGS sequence"/>
</dbReference>
<dbReference type="EMBL" id="LIAE01010300">
    <property type="protein sequence ID" value="PAV63575.1"/>
    <property type="molecule type" value="Genomic_DNA"/>
</dbReference>
<protein>
    <submittedName>
        <fullName evidence="1">Uncharacterized protein</fullName>
    </submittedName>
</protein>
<dbReference type="PANTHER" id="PTHR22989:SF11">
    <property type="entry name" value="POLY-N-ACETYLLACTOSAMINE EXTENSION ENZYME"/>
    <property type="match status" value="1"/>
</dbReference>
<evidence type="ECO:0000313" key="2">
    <source>
        <dbReference type="Proteomes" id="UP000218231"/>
    </source>
</evidence>
<sequence>MYGKGINSVYWMNSKVEADNHVCNIVFIRQDDNLMTEVEMMKALYKCKMFVVSPRVASSDNDTVPLHIYRMQLASKILPYDELSELRRDKTQIDLVFFVMNYVRRYRIDQINVFQNGKGYLKGLYSNGPMENTKIRTCQMNVHYPKPRTGVERREFHNIWKRILKDERYMVTAVRHMNDKVTAIFLINIRDPYCWAKYITIIEPYVGEINPMPGDR</sequence>
<gene>
    <name evidence="1" type="ORF">WR25_20847</name>
</gene>
<reference evidence="1 2" key="1">
    <citation type="journal article" date="2017" name="Curr. Biol.">
        <title>Genome architecture and evolution of a unichromosomal asexual nematode.</title>
        <authorList>
            <person name="Fradin H."/>
            <person name="Zegar C."/>
            <person name="Gutwein M."/>
            <person name="Lucas J."/>
            <person name="Kovtun M."/>
            <person name="Corcoran D."/>
            <person name="Baugh L.R."/>
            <person name="Kiontke K."/>
            <person name="Gunsalus K."/>
            <person name="Fitch D.H."/>
            <person name="Piano F."/>
        </authorList>
    </citation>
    <scope>NUCLEOTIDE SEQUENCE [LARGE SCALE GENOMIC DNA]</scope>
    <source>
        <strain evidence="1">PF1309</strain>
    </source>
</reference>
<dbReference type="STRING" id="2018661.A0A2A2JPD1"/>